<keyword evidence="3" id="KW-1185">Reference proteome</keyword>
<dbReference type="EMBL" id="JAPOHD010000064">
    <property type="protein sequence ID" value="MCY1722826.1"/>
    <property type="molecule type" value="Genomic_DNA"/>
</dbReference>
<dbReference type="AlphaFoldDB" id="A0A9X3F948"/>
<name>A0A9X3F948_9BACT</name>
<keyword evidence="1" id="KW-0472">Membrane</keyword>
<proteinExistence type="predicted"/>
<feature type="transmembrane region" description="Helical" evidence="1">
    <location>
        <begin position="114"/>
        <end position="133"/>
    </location>
</feature>
<dbReference type="Pfam" id="PF04246">
    <property type="entry name" value="RseC_MucC"/>
    <property type="match status" value="1"/>
</dbReference>
<protein>
    <submittedName>
        <fullName evidence="2">SoxR reducing system RseC family protein</fullName>
    </submittedName>
</protein>
<sequence length="149" mass="16820">MQSRNSKKQIITESDIRHRGFVTKIKGTSLLVNIVSQSACSTCHAKGACTVADYQDKEIEVTEFHGNYKTGDEVTILFKQSKGFTAVIWGYVVPFFLVLLTLIATLEITGNELHAGLLSLAILIPYYITLYFFRDHLKKVLKFEVEENV</sequence>
<evidence type="ECO:0000313" key="3">
    <source>
        <dbReference type="Proteomes" id="UP001145087"/>
    </source>
</evidence>
<dbReference type="Proteomes" id="UP001145087">
    <property type="component" value="Unassembled WGS sequence"/>
</dbReference>
<reference evidence="2" key="1">
    <citation type="submission" date="2022-11" db="EMBL/GenBank/DDBJ databases">
        <title>Marilongibacter aestuarii gen. nov., sp. nov., isolated from tidal flat sediment.</title>
        <authorList>
            <person name="Jiayan W."/>
        </authorList>
    </citation>
    <scope>NUCLEOTIDE SEQUENCE</scope>
    <source>
        <strain evidence="2">Z1-6</strain>
    </source>
</reference>
<organism evidence="2 3">
    <name type="scientific">Draconibacterium aestuarii</name>
    <dbReference type="NCBI Taxonomy" id="2998507"/>
    <lineage>
        <taxon>Bacteria</taxon>
        <taxon>Pseudomonadati</taxon>
        <taxon>Bacteroidota</taxon>
        <taxon>Bacteroidia</taxon>
        <taxon>Marinilabiliales</taxon>
        <taxon>Prolixibacteraceae</taxon>
        <taxon>Draconibacterium</taxon>
    </lineage>
</organism>
<keyword evidence="1" id="KW-0812">Transmembrane</keyword>
<keyword evidence="1" id="KW-1133">Transmembrane helix</keyword>
<evidence type="ECO:0000313" key="2">
    <source>
        <dbReference type="EMBL" id="MCY1722826.1"/>
    </source>
</evidence>
<comment type="caution">
    <text evidence="2">The sequence shown here is derived from an EMBL/GenBank/DDBJ whole genome shotgun (WGS) entry which is preliminary data.</text>
</comment>
<feature type="transmembrane region" description="Helical" evidence="1">
    <location>
        <begin position="86"/>
        <end position="108"/>
    </location>
</feature>
<gene>
    <name evidence="2" type="ORF">OU798_20935</name>
</gene>
<evidence type="ECO:0000256" key="1">
    <source>
        <dbReference type="SAM" id="Phobius"/>
    </source>
</evidence>
<accession>A0A9X3F948</accession>
<dbReference type="RefSeq" id="WP_343335151.1">
    <property type="nucleotide sequence ID" value="NZ_JAPOHD010000064.1"/>
</dbReference>